<dbReference type="Pfam" id="PF01702">
    <property type="entry name" value="TGT"/>
    <property type="match status" value="1"/>
</dbReference>
<feature type="active site" description="Nucleophile" evidence="6">
    <location>
        <position position="90"/>
    </location>
</feature>
<evidence type="ECO:0000256" key="2">
    <source>
        <dbReference type="ARBA" id="ARBA00022679"/>
    </source>
</evidence>
<dbReference type="HAMAP" id="MF_01634">
    <property type="entry name" value="TgtA_arch"/>
    <property type="match status" value="1"/>
</dbReference>
<reference evidence="9 10" key="1">
    <citation type="submission" date="2023-09" db="EMBL/GenBank/DDBJ databases">
        <title>Pyrofollis japonicus gen. nov. sp. nov., a novel member of the family Pyrodictiaceae isolated from the Iheya North hydrothermal field.</title>
        <authorList>
            <person name="Miyazaki U."/>
            <person name="Sanari M."/>
            <person name="Tame A."/>
            <person name="Kitajima M."/>
            <person name="Okamoto A."/>
            <person name="Sawayama S."/>
            <person name="Miyazaki J."/>
            <person name="Takai K."/>
            <person name="Nakagawa S."/>
        </authorList>
    </citation>
    <scope>NUCLEOTIDE SEQUENCE [LARGE SCALE GENOMIC DNA]</scope>
    <source>
        <strain evidence="9 10">AV2</strain>
    </source>
</reference>
<evidence type="ECO:0000259" key="8">
    <source>
        <dbReference type="Pfam" id="PF17884"/>
    </source>
</evidence>
<dbReference type="Gene3D" id="3.20.20.105">
    <property type="entry name" value="Queuine tRNA-ribosyltransferase-like"/>
    <property type="match status" value="1"/>
</dbReference>
<dbReference type="PANTHER" id="PTHR46499">
    <property type="entry name" value="QUEUINE TRNA-RIBOSYLTRANSFERASE"/>
    <property type="match status" value="1"/>
</dbReference>
<dbReference type="NCBIfam" id="TIGR00449">
    <property type="entry name" value="tgt_general"/>
    <property type="match status" value="1"/>
</dbReference>
<organism evidence="9 10">
    <name type="scientific">Pyrodictium abyssi</name>
    <dbReference type="NCBI Taxonomy" id="54256"/>
    <lineage>
        <taxon>Archaea</taxon>
        <taxon>Thermoproteota</taxon>
        <taxon>Thermoprotei</taxon>
        <taxon>Desulfurococcales</taxon>
        <taxon>Pyrodictiaceae</taxon>
        <taxon>Pyrodictium</taxon>
    </lineage>
</organism>
<dbReference type="EC" id="2.4.2.48" evidence="6"/>
<name>A0ABM8IYE1_9CREN</name>
<dbReference type="InterPro" id="IPR036511">
    <property type="entry name" value="TGT-like_sf"/>
</dbReference>
<dbReference type="RefSeq" id="WP_338249976.1">
    <property type="nucleotide sequence ID" value="NZ_AP028907.1"/>
</dbReference>
<feature type="binding site" evidence="6">
    <location>
        <position position="279"/>
    </location>
    <ligand>
        <name>Zn(2+)</name>
        <dbReference type="ChEBI" id="CHEBI:29105"/>
    </ligand>
</feature>
<keyword evidence="4 6" id="KW-0479">Metal-binding</keyword>
<dbReference type="InterPro" id="IPR004804">
    <property type="entry name" value="TgtA"/>
</dbReference>
<proteinExistence type="inferred from homology"/>
<dbReference type="Proteomes" id="UP001341135">
    <property type="component" value="Chromosome"/>
</dbReference>
<evidence type="ECO:0000313" key="10">
    <source>
        <dbReference type="Proteomes" id="UP001341135"/>
    </source>
</evidence>
<keyword evidence="3 6" id="KW-0819">tRNA processing</keyword>
<evidence type="ECO:0000256" key="3">
    <source>
        <dbReference type="ARBA" id="ARBA00022694"/>
    </source>
</evidence>
<sequence>MSRVGVFEIRDKDLAGRIGRLHTPHGVLETPALLPVIDIARQEVPIEDIESLGFRAVITNAYLLWKRMRSRAIERGVHGILGFNGIVMTDSGAYQILQYGKVDIKPRDVIEFQKSIGSDIAVILDIPTGNARDPEQARYSVEETLRRAQEALDHIDDDRIWTLPVQGGPFRDLLEKSARESAKIPRYRLYALGSPTVLLERYDYATLVEMIYTARLHLPRSKPLHLFGAGHPMVIPFAVALGVDMFDSASYILYARDNRYMTLSRTYRLDKLEYLPCSCPVCSKYTSKDLREMPKHERTRLLALHNLYVLRTAINEVKTAIKEGRLWELLEEKSRAHPSLAKAFSRFARYSKTLARLTPRVKGATTKGVFLYGSESLHNPKLVIHRERLAKYYQPRKTRAVLIPVDPAEKPFTSSRLYRAALAEYGGEDTHIVGYSLYIGVIPEELAETYPLSQYELNDAAYPEVVEQSARYIADYIQRNKNIYRYVVITKCSKIRWSSKIADIVASILKEAGLDVETKELEC</sequence>
<dbReference type="Gene3D" id="3.40.50.10630">
    <property type="entry name" value="Uracil-DNA glycosylase-like"/>
    <property type="match status" value="1"/>
</dbReference>
<dbReference type="InterPro" id="IPR040777">
    <property type="entry name" value="DUF5591"/>
</dbReference>
<dbReference type="Pfam" id="PF17884">
    <property type="entry name" value="DUF5591"/>
    <property type="match status" value="1"/>
</dbReference>
<dbReference type="SUPFAM" id="SSF88802">
    <property type="entry name" value="Pre-PUA domain"/>
    <property type="match status" value="1"/>
</dbReference>
<dbReference type="PANTHER" id="PTHR46499:SF1">
    <property type="entry name" value="QUEUINE TRNA-RIBOSYLTRANSFERASE"/>
    <property type="match status" value="1"/>
</dbReference>
<feature type="domain" description="tRNA-guanine(15) transglycosylase-like" evidence="7">
    <location>
        <begin position="16"/>
        <end position="338"/>
    </location>
</feature>
<feature type="binding site" evidence="6">
    <location>
        <position position="125"/>
    </location>
    <ligand>
        <name>substrate</name>
    </ligand>
</feature>
<keyword evidence="10" id="KW-1185">Reference proteome</keyword>
<feature type="binding site" evidence="6">
    <location>
        <position position="277"/>
    </location>
    <ligand>
        <name>Zn(2+)</name>
        <dbReference type="ChEBI" id="CHEBI:29105"/>
    </ligand>
</feature>
<comment type="cofactor">
    <cofactor evidence="6">
        <name>Zn(2+)</name>
        <dbReference type="ChEBI" id="CHEBI:29105"/>
    </cofactor>
    <text evidence="6">Binds 1 zinc ion per subunit.</text>
</comment>
<protein>
    <recommendedName>
        <fullName evidence="6">tRNA-guanine(15) transglycosylase</fullName>
        <ecNumber evidence="6">2.4.2.48</ecNumber>
    </recommendedName>
    <alternativeName>
        <fullName evidence="6">7-cyano-7-deazaguanine tRNA-ribosyltransferase</fullName>
    </alternativeName>
    <alternativeName>
        <fullName evidence="6">Archaeal tRNA-guanine transglycosylase</fullName>
    </alternativeName>
</protein>
<gene>
    <name evidence="6 9" type="primary">tgtA</name>
    <name evidence="9" type="ORF">PABY_21150</name>
</gene>
<evidence type="ECO:0000313" key="9">
    <source>
        <dbReference type="EMBL" id="BES82548.1"/>
    </source>
</evidence>
<dbReference type="EMBL" id="AP028907">
    <property type="protein sequence ID" value="BES82548.1"/>
    <property type="molecule type" value="Genomic_DNA"/>
</dbReference>
<keyword evidence="1 6" id="KW-0328">Glycosyltransferase</keyword>
<comment type="caution">
    <text evidence="6">Lacks conserved residue(s) required for the propagation of feature annotation.</text>
</comment>
<keyword evidence="5 6" id="KW-0862">Zinc</keyword>
<dbReference type="InterPro" id="IPR050076">
    <property type="entry name" value="ArchSynthase1/Queuine_TRR"/>
</dbReference>
<dbReference type="InterPro" id="IPR002616">
    <property type="entry name" value="tRNA_ribo_trans-like"/>
</dbReference>
<feature type="binding site" evidence="6">
    <location>
        <position position="282"/>
    </location>
    <ligand>
        <name>Zn(2+)</name>
        <dbReference type="ChEBI" id="CHEBI:29105"/>
    </ligand>
</feature>
<comment type="catalytic activity">
    <reaction evidence="6">
        <text>guanosine(15) in tRNA + 7-cyano-7-carbaguanine = 7-cyano-7-carbaguanosine(15) in tRNA + guanine</text>
        <dbReference type="Rhea" id="RHEA:43164"/>
        <dbReference type="Rhea" id="RHEA-COMP:10371"/>
        <dbReference type="Rhea" id="RHEA-COMP:10372"/>
        <dbReference type="ChEBI" id="CHEBI:16235"/>
        <dbReference type="ChEBI" id="CHEBI:45075"/>
        <dbReference type="ChEBI" id="CHEBI:74269"/>
        <dbReference type="ChEBI" id="CHEBI:82850"/>
        <dbReference type="EC" id="2.4.2.48"/>
    </reaction>
</comment>
<comment type="pathway">
    <text evidence="6">tRNA modification; archaeosine-tRNA biosynthesis.</text>
</comment>
<keyword evidence="2 6" id="KW-0808">Transferase</keyword>
<dbReference type="NCBIfam" id="TIGR00432">
    <property type="entry name" value="arcsn_tRNA_tgt"/>
    <property type="match status" value="1"/>
</dbReference>
<evidence type="ECO:0000256" key="1">
    <source>
        <dbReference type="ARBA" id="ARBA00022676"/>
    </source>
</evidence>
<comment type="similarity">
    <text evidence="6">Belongs to the archaeosine tRNA-ribosyltransferase family.</text>
</comment>
<feature type="domain" description="DUF5591" evidence="8">
    <location>
        <begin position="385"/>
        <end position="486"/>
    </location>
</feature>
<dbReference type="SUPFAM" id="SSF51713">
    <property type="entry name" value="tRNA-guanine transglycosylase"/>
    <property type="match status" value="1"/>
</dbReference>
<dbReference type="GeneID" id="89290123"/>
<evidence type="ECO:0000256" key="4">
    <source>
        <dbReference type="ARBA" id="ARBA00022723"/>
    </source>
</evidence>
<evidence type="ECO:0000256" key="5">
    <source>
        <dbReference type="ARBA" id="ARBA00022833"/>
    </source>
</evidence>
<evidence type="ECO:0000259" key="7">
    <source>
        <dbReference type="Pfam" id="PF01702"/>
    </source>
</evidence>
<comment type="function">
    <text evidence="6">Exchanges the guanine residue with 7-cyano-7-deazaguanine (preQ0) at position 15 in the dihydrouridine loop (D-loop) of archaeal tRNAs.</text>
</comment>
<evidence type="ECO:0000256" key="6">
    <source>
        <dbReference type="HAMAP-Rule" id="MF_01634"/>
    </source>
</evidence>
<accession>A0ABM8IYE1</accession>